<reference evidence="2 3" key="1">
    <citation type="submission" date="2016-03" db="EMBL/GenBank/DDBJ databases">
        <authorList>
            <person name="Ploux O."/>
        </authorList>
    </citation>
    <scope>NUCLEOTIDE SEQUENCE [LARGE SCALE GENOMIC DNA]</scope>
    <source>
        <strain evidence="2 3">UAMH 11012</strain>
    </source>
</reference>
<proteinExistence type="predicted"/>
<organism evidence="2 3">
    <name type="scientific">Phialocephala subalpina</name>
    <dbReference type="NCBI Taxonomy" id="576137"/>
    <lineage>
        <taxon>Eukaryota</taxon>
        <taxon>Fungi</taxon>
        <taxon>Dikarya</taxon>
        <taxon>Ascomycota</taxon>
        <taxon>Pezizomycotina</taxon>
        <taxon>Leotiomycetes</taxon>
        <taxon>Helotiales</taxon>
        <taxon>Mollisiaceae</taxon>
        <taxon>Phialocephala</taxon>
        <taxon>Phialocephala fortinii species complex</taxon>
    </lineage>
</organism>
<gene>
    <name evidence="2" type="ORF">PAC_17139</name>
</gene>
<dbReference type="Proteomes" id="UP000184330">
    <property type="component" value="Unassembled WGS sequence"/>
</dbReference>
<evidence type="ECO:0000256" key="1">
    <source>
        <dbReference type="SAM" id="MobiDB-lite"/>
    </source>
</evidence>
<dbReference type="OrthoDB" id="10587971at2759"/>
<evidence type="ECO:0000313" key="3">
    <source>
        <dbReference type="Proteomes" id="UP000184330"/>
    </source>
</evidence>
<dbReference type="EMBL" id="FJOG01000042">
    <property type="protein sequence ID" value="CZR67240.1"/>
    <property type="molecule type" value="Genomic_DNA"/>
</dbReference>
<name>A0A1L7XQC8_9HELO</name>
<evidence type="ECO:0000313" key="2">
    <source>
        <dbReference type="EMBL" id="CZR67240.1"/>
    </source>
</evidence>
<dbReference type="AlphaFoldDB" id="A0A1L7XQC8"/>
<protein>
    <submittedName>
        <fullName evidence="2">Uncharacterized protein</fullName>
    </submittedName>
</protein>
<keyword evidence="3" id="KW-1185">Reference proteome</keyword>
<accession>A0A1L7XQC8</accession>
<sequence>MSNLCVGSLYTVVMSYKPSQADPNNEIVLRTIAPDNTHLLDLYDTTNPPAGTWIHVAKTFKPTLETMRLAIIFLEPSSKVYTVDDLQFTLGDSTASYTSSWSAFPTPTNTAYSTTTNPPMSTQATAVPSGTSSSTTSSALACNTAPVLVNNSGFESGYVAPWNVLGDSLQCACIIPAASMPSSGYTILDLVIPNPCAGVTYTVSTEVQTRIYNAEFSEIVLQVWDTGYLHYQVAFDTMLPPSAVNNWFSVSGNFVSSGNGLILRFIMLADLVDTYYTLDNIVLSVAGSTPPTTSSSTSSMKTMISSSTTTLATLTNSTKMSSTTSTTTSTTKRSTTSTTPSTSTSSAPSVPTWPLIPGVCPIQFFQVATFDLPSSPFAFSDPSSPSLSLLTPSSDPQNSWGIVSPGFLSEYAFAAYNVGSPTSAYSGTTLAAKLILVLNRESNTYINIFVDGAYVISDRADGTAVSSYPLPANEPGWYFAKGSFYGDEVAKGFGY</sequence>
<feature type="region of interest" description="Disordered" evidence="1">
    <location>
        <begin position="315"/>
        <end position="349"/>
    </location>
</feature>